<evidence type="ECO:0000313" key="4">
    <source>
        <dbReference type="Proteomes" id="UP000739565"/>
    </source>
</evidence>
<evidence type="ECO:0000259" key="2">
    <source>
        <dbReference type="Pfam" id="PF16747"/>
    </source>
</evidence>
<evidence type="ECO:0000313" key="3">
    <source>
        <dbReference type="EMBL" id="MBZ1351292.1"/>
    </source>
</evidence>
<dbReference type="Proteomes" id="UP000739565">
    <property type="component" value="Unassembled WGS sequence"/>
</dbReference>
<keyword evidence="1" id="KW-0732">Signal</keyword>
<feature type="chain" id="PRO_5037141834" description="Surface-adhesin protein E-like domain-containing protein" evidence="1">
    <location>
        <begin position="27"/>
        <end position="137"/>
    </location>
</feature>
<reference evidence="3" key="1">
    <citation type="submission" date="2021-07" db="EMBL/GenBank/DDBJ databases">
        <title>New genus and species of the family Alcaligenaceae.</title>
        <authorList>
            <person name="Hahn M.W."/>
        </authorList>
    </citation>
    <scope>NUCLEOTIDE SEQUENCE</scope>
    <source>
        <strain evidence="3">LF4-65</strain>
    </source>
</reference>
<dbReference type="RefSeq" id="WP_259661699.1">
    <property type="nucleotide sequence ID" value="NZ_JAHXRI010000010.1"/>
</dbReference>
<comment type="caution">
    <text evidence="3">The sequence shown here is derived from an EMBL/GenBank/DDBJ whole genome shotgun (WGS) entry which is preliminary data.</text>
</comment>
<gene>
    <name evidence="3" type="ORF">KZZ10_11605</name>
</gene>
<dbReference type="InterPro" id="IPR031939">
    <property type="entry name" value="Adhesin_E-like"/>
</dbReference>
<dbReference type="Pfam" id="PF16747">
    <property type="entry name" value="Adhesin_E"/>
    <property type="match status" value="1"/>
</dbReference>
<feature type="domain" description="Surface-adhesin protein E-like" evidence="2">
    <location>
        <begin position="28"/>
        <end position="134"/>
    </location>
</feature>
<sequence length="137" mass="15834">MKHLFKSTVLVVLSLAGSALPVAAQAQWLNMHDDATVTTYTERSELIRMDKFVNVAEMLDYKRRMRNEEGHVFRSVVIKAQYNCPDNRVRIYTVELFDERMAQGEVVHTQKVYGPWKAINPRSVEQELKNFACTGKK</sequence>
<name>A0A953T5U2_9BURK</name>
<evidence type="ECO:0000256" key="1">
    <source>
        <dbReference type="SAM" id="SignalP"/>
    </source>
</evidence>
<protein>
    <recommendedName>
        <fullName evidence="2">Surface-adhesin protein E-like domain-containing protein</fullName>
    </recommendedName>
</protein>
<dbReference type="AlphaFoldDB" id="A0A953T5U2"/>
<dbReference type="InterPro" id="IPR043088">
    <property type="entry name" value="Adhesin_E"/>
</dbReference>
<accession>A0A953T5U2</accession>
<keyword evidence="4" id="KW-1185">Reference proteome</keyword>
<dbReference type="EMBL" id="JAHXRI010000010">
    <property type="protein sequence ID" value="MBZ1351292.1"/>
    <property type="molecule type" value="Genomic_DNA"/>
</dbReference>
<organism evidence="3 4">
    <name type="scientific">Zwartia hollandica</name>
    <dbReference type="NCBI Taxonomy" id="324606"/>
    <lineage>
        <taxon>Bacteria</taxon>
        <taxon>Pseudomonadati</taxon>
        <taxon>Pseudomonadota</taxon>
        <taxon>Betaproteobacteria</taxon>
        <taxon>Burkholderiales</taxon>
        <taxon>Alcaligenaceae</taxon>
        <taxon>Zwartia</taxon>
    </lineage>
</organism>
<dbReference type="Gene3D" id="2.40.128.710">
    <property type="entry name" value="Surface-adhesin protein E"/>
    <property type="match status" value="1"/>
</dbReference>
<feature type="signal peptide" evidence="1">
    <location>
        <begin position="1"/>
        <end position="26"/>
    </location>
</feature>
<proteinExistence type="predicted"/>